<evidence type="ECO:0000256" key="8">
    <source>
        <dbReference type="SAM" id="SignalP"/>
    </source>
</evidence>
<feature type="transmembrane region" description="Helical" evidence="7">
    <location>
        <begin position="1771"/>
        <end position="1790"/>
    </location>
</feature>
<dbReference type="PATRIC" id="fig|1291052.5.peg.268"/>
<dbReference type="Pfam" id="PF06458">
    <property type="entry name" value="MucBP"/>
    <property type="match status" value="6"/>
</dbReference>
<dbReference type="InterPro" id="IPR019931">
    <property type="entry name" value="LPXTG_anchor"/>
</dbReference>
<evidence type="ECO:0000256" key="5">
    <source>
        <dbReference type="ARBA" id="ARBA00023088"/>
    </source>
</evidence>
<keyword evidence="1" id="KW-0134">Cell wall</keyword>
<dbReference type="InterPro" id="IPR022263">
    <property type="entry name" value="KxYKxGKxW"/>
</dbReference>
<dbReference type="Gene3D" id="3.10.20.320">
    <property type="entry name" value="Putative peptidoglycan bound protein (lpxtg motif)"/>
    <property type="match status" value="6"/>
</dbReference>
<keyword evidence="7" id="KW-0812">Transmembrane</keyword>
<feature type="signal peptide" evidence="8">
    <location>
        <begin position="1"/>
        <end position="29"/>
    </location>
</feature>
<feature type="domain" description="Gram-positive cocci surface proteins LPxTG" evidence="9">
    <location>
        <begin position="1763"/>
        <end position="1797"/>
    </location>
</feature>
<dbReference type="NCBIfam" id="TIGR01167">
    <property type="entry name" value="LPXTG_anchor"/>
    <property type="match status" value="1"/>
</dbReference>
<dbReference type="Proteomes" id="UP000051679">
    <property type="component" value="Unassembled WGS sequence"/>
</dbReference>
<dbReference type="Pfam" id="PF17966">
    <property type="entry name" value="Muc_B2"/>
    <property type="match status" value="1"/>
</dbReference>
<feature type="region of interest" description="Disordered" evidence="6">
    <location>
        <begin position="1713"/>
        <end position="1769"/>
    </location>
</feature>
<dbReference type="Gene3D" id="2.60.40.4300">
    <property type="match status" value="1"/>
</dbReference>
<keyword evidence="5" id="KW-0572">Peptidoglycan-anchor</keyword>
<evidence type="ECO:0000256" key="4">
    <source>
        <dbReference type="ARBA" id="ARBA00022737"/>
    </source>
</evidence>
<evidence type="ECO:0000313" key="11">
    <source>
        <dbReference type="Proteomes" id="UP000051679"/>
    </source>
</evidence>
<keyword evidence="4" id="KW-0677">Repeat</keyword>
<evidence type="ECO:0000256" key="6">
    <source>
        <dbReference type="SAM" id="MobiDB-lite"/>
    </source>
</evidence>
<dbReference type="NCBIfam" id="TIGR03715">
    <property type="entry name" value="KxYKxGKxW"/>
    <property type="match status" value="1"/>
</dbReference>
<dbReference type="Pfam" id="PF17965">
    <property type="entry name" value="MucBP_2"/>
    <property type="match status" value="1"/>
</dbReference>
<evidence type="ECO:0000256" key="3">
    <source>
        <dbReference type="ARBA" id="ARBA00022729"/>
    </source>
</evidence>
<keyword evidence="7" id="KW-0472">Membrane</keyword>
<dbReference type="Pfam" id="PF19258">
    <property type="entry name" value="KxYKxGKxW_sig"/>
    <property type="match status" value="1"/>
</dbReference>
<dbReference type="InterPro" id="IPR041558">
    <property type="entry name" value="MucBP_2"/>
</dbReference>
<reference evidence="10 11" key="1">
    <citation type="journal article" date="2015" name="Genome Announc.">
        <title>Expanding the biotechnology potential of lactobacilli through comparative genomics of 213 strains and associated genera.</title>
        <authorList>
            <person name="Sun Z."/>
            <person name="Harris H.M."/>
            <person name="McCann A."/>
            <person name="Guo C."/>
            <person name="Argimon S."/>
            <person name="Zhang W."/>
            <person name="Yang X."/>
            <person name="Jeffery I.B."/>
            <person name="Cooney J.C."/>
            <person name="Kagawa T.F."/>
            <person name="Liu W."/>
            <person name="Song Y."/>
            <person name="Salvetti E."/>
            <person name="Wrobel A."/>
            <person name="Rasinkangas P."/>
            <person name="Parkhill J."/>
            <person name="Rea M.C."/>
            <person name="O'Sullivan O."/>
            <person name="Ritari J."/>
            <person name="Douillard F.P."/>
            <person name="Paul Ross R."/>
            <person name="Yang R."/>
            <person name="Briner A.E."/>
            <person name="Felis G.E."/>
            <person name="de Vos W.M."/>
            <person name="Barrangou R."/>
            <person name="Klaenhammer T.R."/>
            <person name="Caufield P.W."/>
            <person name="Cui Y."/>
            <person name="Zhang H."/>
            <person name="O'Toole P.W."/>
        </authorList>
    </citation>
    <scope>NUCLEOTIDE SEQUENCE [LARGE SCALE GENOMIC DNA]</scope>
    <source>
        <strain evidence="10 11">DSM 20505</strain>
    </source>
</reference>
<dbReference type="Gene3D" id="3.10.20.470">
    <property type="match status" value="1"/>
</dbReference>
<accession>A0A0R1ZHV9</accession>
<keyword evidence="7" id="KW-1133">Transmembrane helix</keyword>
<protein>
    <recommendedName>
        <fullName evidence="9">Gram-positive cocci surface proteins LPxTG domain-containing protein</fullName>
    </recommendedName>
</protein>
<evidence type="ECO:0000256" key="1">
    <source>
        <dbReference type="ARBA" id="ARBA00022512"/>
    </source>
</evidence>
<sequence length="1797" mass="189512">MYKAGKLWLFAGISTALMLLTLGASPVAAATNTTADTATTTAIGATNTAASEETATEADPAASTPDAAESTTPAETPAPAVTPQTDATPAAAEETQTETPTDQNQTAPETSPATKTWTPPVVIPADTTRASIKLSAEQATIQSGTTATFDLKLDVTGIASDGTPQKLIVNLPADFALSADTDLTINGVTPTLDKANHQLIYNFTEPQNGLSVSKQLHFATTSGAIVNGTQLTVSAQWVRGDETVNVNPATVTVTSKAVYGVTNQFDGVMPADDDGNLVTDAAGNATIDRSKLSGRAGDLVVYTFGVSAPKKAAGQAYLAEGTPVQVAYMLPKGLTFMGVDNSTQKPDSVVVDANGNTTLRFYFAAPSIADQVAATTNLVSKQFNVLARIDADTPFNTVLTTQAIMGATSINGQEQSPIANSTIKTVPDMSKLGFATDGETFYFYNWGPKDGVGHVTDNSQDNTDPQVNANADLSFLIMAGSADFNYQQDKHDPQYFDDTALLTNDGWVRTVQKYVVTYDVDDHLNVNNMSVGVPYAVIKGNTLALDEAPKFSLFVKYQDSDQYESTPILSDITDTQGQLVDLTDLIDNARGVDKLQFVWTTPVAGMSYDNIRFGMSPKSGYYGTVGNALTANIAGFNGLGWVEVEYSEKGAYVVKEGVAGHSSVGHLGEEIHMLDETGNLVAEGSAGDWRAAYNQFMTTKTAEIVPPAKNTPRVINEDLGYTGVTNGKVDVGANQLVVRVENNKASLQSFTGLTSYVTLPEGVTYTGSNAQVTAKVVGKQTLLTINWDRTELGPNEANNIKLDINVNDTLDLPTVAVGLYSIVDQSDTVVPKSIDPALDSDVRVLLGVDLPGLSMMRSVYALETVAGVYQAAGHQVQALAAAANNTGDQGALVTVRANEDGQYILSLANTSDNALQNFRLTATMPQLNDRSVLHSDLRGSTTDGVHMTGPIELPASWTDKANIDVRYTTKDDQFGVPAAQIADFSTVTGFVVTFVDPDAYLDGGLQSLIVPVHVDGDATPGTQAFISYSLMANDLTMTEGLKAGIEVGARQQASATVTYHDDTTDTDLLVVDAAADPSLTGFVGGTSTYNSTPVIAEFSAQGYALVSDGTKQADGTSAITFDTDGATTNYVVHLQHTYTVAAPHTLTRTIHYVAKGGKQLAPDHVDAASFAVVTDNVTGAATTYVANGQVTSATLTNGVPDAAWQRDDSAVLPNVVNPKIAQYVVAQTTDPSGDLEQTPSMVVTAKNTDTVVTVTYTRAVGQVAQNRDAQLTVQYVDKYGKELRPTLTKAGFVGNGYTVTAPDIAGYTLTTDRTATGKFTPDGQIVTFVYDFTQGQVEINQPATLTVRYVSKYGKELQPTITKEGAVGNGYSVTAPDIAGYTLTTDRTATGKFTLDGQTVTFVYDFTKGQVGTNQLAKLTAQYVNKYGKKLLTSKTKIGVVGNGFAVTAPDITGYTLTSERTATGKFTPADQTVTFVYDFTQGQVGINQPATLTVRYVNKYGKELRPTITKDGVVGNGYTVTAPDIAGYTLTTDRAAKGKFTPDGQTVTFVYDFTKGQVGINQPATLTVRYVNKYGKELQPTIMKEGVVGNGYSVTAPDISGYTLTTDRTATGKFTPDGQTVTFVYDFTQGQVAATQPAALTIRYVTETGTELQPDSNKAGFVGNGYGVTPPLLAGYTYIGLGTVSAQLTGKMTAEGTTVVLVYRLNALPDTGTELPPQKDLPATGGTDTPAKPGQQTITPKQTGLPVTGGSATPAATGQPGLPATGDEHAGALATLGFGLLALVSGAWFRQRKEQD</sequence>
<keyword evidence="11" id="KW-1185">Reference proteome</keyword>
<feature type="compositionally biased region" description="Low complexity" evidence="6">
    <location>
        <begin position="48"/>
        <end position="103"/>
    </location>
</feature>
<feature type="compositionally biased region" description="Polar residues" evidence="6">
    <location>
        <begin position="104"/>
        <end position="117"/>
    </location>
</feature>
<organism evidence="10 11">
    <name type="scientific">Lacticaseibacillus sharpeae JCM 1186 = DSM 20505</name>
    <dbReference type="NCBI Taxonomy" id="1291052"/>
    <lineage>
        <taxon>Bacteria</taxon>
        <taxon>Bacillati</taxon>
        <taxon>Bacillota</taxon>
        <taxon>Bacilli</taxon>
        <taxon>Lactobacillales</taxon>
        <taxon>Lactobacillaceae</taxon>
        <taxon>Lacticaseibacillus</taxon>
    </lineage>
</organism>
<evidence type="ECO:0000256" key="7">
    <source>
        <dbReference type="SAM" id="Phobius"/>
    </source>
</evidence>
<evidence type="ECO:0000259" key="9">
    <source>
        <dbReference type="PROSITE" id="PS50847"/>
    </source>
</evidence>
<proteinExistence type="predicted"/>
<dbReference type="InterPro" id="IPR009459">
    <property type="entry name" value="MucBP_dom"/>
</dbReference>
<keyword evidence="3 8" id="KW-0732">Signal</keyword>
<gene>
    <name evidence="10" type="ORF">FC18_GL000259</name>
</gene>
<evidence type="ECO:0000313" key="10">
    <source>
        <dbReference type="EMBL" id="KRM54455.1"/>
    </source>
</evidence>
<dbReference type="EMBL" id="AYYO01000055">
    <property type="protein sequence ID" value="KRM54455.1"/>
    <property type="molecule type" value="Genomic_DNA"/>
</dbReference>
<comment type="caution">
    <text evidence="10">The sequence shown here is derived from an EMBL/GenBank/DDBJ whole genome shotgun (WGS) entry which is preliminary data.</text>
</comment>
<feature type="region of interest" description="Disordered" evidence="6">
    <location>
        <begin position="48"/>
        <end position="121"/>
    </location>
</feature>
<dbReference type="InterPro" id="IPR041495">
    <property type="entry name" value="Mub_B2"/>
</dbReference>
<evidence type="ECO:0000256" key="2">
    <source>
        <dbReference type="ARBA" id="ARBA00022525"/>
    </source>
</evidence>
<feature type="chain" id="PRO_5006414373" description="Gram-positive cocci surface proteins LPxTG domain-containing protein" evidence="8">
    <location>
        <begin position="30"/>
        <end position="1797"/>
    </location>
</feature>
<dbReference type="STRING" id="1291052.FC18_GL000259"/>
<dbReference type="PROSITE" id="PS50847">
    <property type="entry name" value="GRAM_POS_ANCHORING"/>
    <property type="match status" value="1"/>
</dbReference>
<name>A0A0R1ZHV9_9LACO</name>
<keyword evidence="2" id="KW-0964">Secreted</keyword>